<accession>A0A2Z6QJ08</accession>
<dbReference type="Proteomes" id="UP000247702">
    <property type="component" value="Unassembled WGS sequence"/>
</dbReference>
<keyword evidence="2" id="KW-1185">Reference proteome</keyword>
<dbReference type="SUPFAM" id="SSF52047">
    <property type="entry name" value="RNI-like"/>
    <property type="match status" value="1"/>
</dbReference>
<reference evidence="1 2" key="1">
    <citation type="submission" date="2017-11" db="EMBL/GenBank/DDBJ databases">
        <title>The genome of Rhizophagus clarus HR1 reveals common genetic basis of auxotrophy among arbuscular mycorrhizal fungi.</title>
        <authorList>
            <person name="Kobayashi Y."/>
        </authorList>
    </citation>
    <scope>NUCLEOTIDE SEQUENCE [LARGE SCALE GENOMIC DNA]</scope>
    <source>
        <strain evidence="1 2">HR1</strain>
    </source>
</reference>
<organism evidence="1 2">
    <name type="scientific">Rhizophagus clarus</name>
    <dbReference type="NCBI Taxonomy" id="94130"/>
    <lineage>
        <taxon>Eukaryota</taxon>
        <taxon>Fungi</taxon>
        <taxon>Fungi incertae sedis</taxon>
        <taxon>Mucoromycota</taxon>
        <taxon>Glomeromycotina</taxon>
        <taxon>Glomeromycetes</taxon>
        <taxon>Glomerales</taxon>
        <taxon>Glomeraceae</taxon>
        <taxon>Rhizophagus</taxon>
    </lineage>
</organism>
<dbReference type="AlphaFoldDB" id="A0A2Z6QJ08"/>
<dbReference type="Gene3D" id="3.80.10.10">
    <property type="entry name" value="Ribonuclease Inhibitor"/>
    <property type="match status" value="1"/>
</dbReference>
<name>A0A2Z6QJ08_9GLOM</name>
<sequence>MFELNRDVLYLIFEELQNNNNKCLYSCLSVNKTWCEIIVPILWKNPWKSFMRAQKCQKGKLLLNVIMSHLSDESKNNLKNKDVNLLTNTYQKPLFDYISFCRHLNLNAIKKIINNNYENSKKAMNVQYEIFNLFINKNTKFTHLYIPRQFDCQIHLIPGAEQCFSELEVLYCLTSINENILIGLPDMCKSIKAVKLYVDNNYIIRILSFFVNLKRLELFNSHMTSNFMENLPLPYLQILKASRIPINVLERLIENTSGYLTEIRIDGVNHSQIDNKRIIQAIYQNCPKLKYLKLVFRYSNIIELRNLLINCQFLCGLFILINSMEDIFRLDDLFEILAKSSPIGLFKFNFNFRFRPVELESLKLFFDNWKGRHPMFLQFFKKLENIDDLIDLIEEYKSKGVIKKFNNGFDCKDFEWY</sequence>
<gene>
    <name evidence="1" type="ORF">RclHR1_15270003</name>
</gene>
<protein>
    <recommendedName>
        <fullName evidence="3">F-box domain-containing protein</fullName>
    </recommendedName>
</protein>
<evidence type="ECO:0008006" key="3">
    <source>
        <dbReference type="Google" id="ProtNLM"/>
    </source>
</evidence>
<evidence type="ECO:0000313" key="1">
    <source>
        <dbReference type="EMBL" id="GBB88702.1"/>
    </source>
</evidence>
<proteinExistence type="predicted"/>
<evidence type="ECO:0000313" key="2">
    <source>
        <dbReference type="Proteomes" id="UP000247702"/>
    </source>
</evidence>
<comment type="caution">
    <text evidence="1">The sequence shown here is derived from an EMBL/GenBank/DDBJ whole genome shotgun (WGS) entry which is preliminary data.</text>
</comment>
<dbReference type="EMBL" id="BEXD01000588">
    <property type="protein sequence ID" value="GBB88702.1"/>
    <property type="molecule type" value="Genomic_DNA"/>
</dbReference>
<dbReference type="InterPro" id="IPR032675">
    <property type="entry name" value="LRR_dom_sf"/>
</dbReference>